<accession>A0A8X6FA74</accession>
<dbReference type="InterPro" id="IPR027484">
    <property type="entry name" value="PInositol-4-P-5-kinase_N"/>
</dbReference>
<dbReference type="InterPro" id="IPR023610">
    <property type="entry name" value="PInositol-4/5-P-5/4-kinase"/>
</dbReference>
<gene>
    <name evidence="3" type="primary">Pip5k1a</name>
    <name evidence="3" type="ORF">TNCT_683721</name>
</gene>
<keyword evidence="1" id="KW-0067">ATP-binding</keyword>
<dbReference type="InterPro" id="IPR002498">
    <property type="entry name" value="PInositol-4-P-4/5-kinase_core"/>
</dbReference>
<evidence type="ECO:0000256" key="1">
    <source>
        <dbReference type="PROSITE-ProRule" id="PRU00781"/>
    </source>
</evidence>
<name>A0A8X6FA74_TRICU</name>
<dbReference type="GO" id="GO:0005886">
    <property type="term" value="C:plasma membrane"/>
    <property type="evidence" value="ECO:0007669"/>
    <property type="project" value="TreeGrafter"/>
</dbReference>
<feature type="domain" description="PIPK" evidence="2">
    <location>
        <begin position="80"/>
        <end position="453"/>
    </location>
</feature>
<comment type="caution">
    <text evidence="3">The sequence shown here is derived from an EMBL/GenBank/DDBJ whole genome shotgun (WGS) entry which is preliminary data.</text>
</comment>
<evidence type="ECO:0000313" key="4">
    <source>
        <dbReference type="Proteomes" id="UP000887116"/>
    </source>
</evidence>
<evidence type="ECO:0000313" key="3">
    <source>
        <dbReference type="EMBL" id="GFQ73901.1"/>
    </source>
</evidence>
<proteinExistence type="predicted"/>
<reference evidence="3" key="1">
    <citation type="submission" date="2020-07" db="EMBL/GenBank/DDBJ databases">
        <title>Multicomponent nature underlies the extraordinary mechanical properties of spider dragline silk.</title>
        <authorList>
            <person name="Kono N."/>
            <person name="Nakamura H."/>
            <person name="Mori M."/>
            <person name="Yoshida Y."/>
            <person name="Ohtoshi R."/>
            <person name="Malay A.D."/>
            <person name="Moran D.A.P."/>
            <person name="Tomita M."/>
            <person name="Numata K."/>
            <person name="Arakawa K."/>
        </authorList>
    </citation>
    <scope>NUCLEOTIDE SEQUENCE</scope>
</reference>
<keyword evidence="1" id="KW-0547">Nucleotide-binding</keyword>
<dbReference type="PROSITE" id="PS51455">
    <property type="entry name" value="PIPK"/>
    <property type="match status" value="1"/>
</dbReference>
<dbReference type="GO" id="GO:0005524">
    <property type="term" value="F:ATP binding"/>
    <property type="evidence" value="ECO:0007669"/>
    <property type="project" value="UniProtKB-UniRule"/>
</dbReference>
<organism evidence="3 4">
    <name type="scientific">Trichonephila clavata</name>
    <name type="common">Joro spider</name>
    <name type="synonym">Nephila clavata</name>
    <dbReference type="NCBI Taxonomy" id="2740835"/>
    <lineage>
        <taxon>Eukaryota</taxon>
        <taxon>Metazoa</taxon>
        <taxon>Ecdysozoa</taxon>
        <taxon>Arthropoda</taxon>
        <taxon>Chelicerata</taxon>
        <taxon>Arachnida</taxon>
        <taxon>Araneae</taxon>
        <taxon>Araneomorphae</taxon>
        <taxon>Entelegynae</taxon>
        <taxon>Araneoidea</taxon>
        <taxon>Nephilidae</taxon>
        <taxon>Trichonephila</taxon>
    </lineage>
</organism>
<dbReference type="GO" id="GO:0016308">
    <property type="term" value="F:1-phosphatidylinositol-4-phosphate 5-kinase activity"/>
    <property type="evidence" value="ECO:0007669"/>
    <property type="project" value="TreeGrafter"/>
</dbReference>
<dbReference type="PANTHER" id="PTHR23086">
    <property type="entry name" value="PHOSPHATIDYLINOSITOL-4-PHOSPHATE 5-KINASE"/>
    <property type="match status" value="1"/>
</dbReference>
<dbReference type="Gene3D" id="3.30.810.10">
    <property type="entry name" value="2-Layer Sandwich"/>
    <property type="match status" value="1"/>
</dbReference>
<dbReference type="AlphaFoldDB" id="A0A8X6FA74"/>
<protein>
    <submittedName>
        <fullName evidence="3">Phosphatidylinositol 4-phosphate 5-kinase type-1 alpha</fullName>
    </submittedName>
</protein>
<dbReference type="EMBL" id="BMAO01011469">
    <property type="protein sequence ID" value="GFQ73901.1"/>
    <property type="molecule type" value="Genomic_DNA"/>
</dbReference>
<dbReference type="InterPro" id="IPR027483">
    <property type="entry name" value="PInositol-4-P-4/5-kinase_C_sf"/>
</dbReference>
<sequence length="479" mass="56410">MIQLNLTFLLKAETTNDNSDESEEKNHIEDFKSDSEEETNLFYGFSNSVESEDLSKFCSRKLVTAWSDALIPDVKSTRDFRKNLRIPFKTRTNSLILDLIQHGIEISLKLLAETPIRQLLKTDFTMVDEIHITQINPDTAQRNFIFYIHAPIAFQMFRELFGITKEDYCKSVCKEPLFQLQTFSKSGCSMYKTNDDRFILKICQKKEAQFLKKLFRDYFLNMAKYPKTLLPKFFGLYGYKEGKRSVRFLIMNNLLPIFVNLQEKYDLKGSTYRQRKANVHEEDKTFSTNEDELLRPLIILKDLDFLERWSNGFYLKKKVYSLLMASVERDCKLLESYNMMDYSLLLGLHIPKYFAREECKTRRSFIKMAKVTTSVAFSKARKIKNLIGPFEARSSKGEVAHIYVGFIDILQKYTLQKKFEHFFKSFIYSSNTISVLRPDLYATRMKSFLKESVFKCIPDLISIRKKEEELRQKLLHDDA</sequence>
<dbReference type="SUPFAM" id="SSF56104">
    <property type="entry name" value="SAICAR synthase-like"/>
    <property type="match status" value="1"/>
</dbReference>
<dbReference type="GO" id="GO:0046854">
    <property type="term" value="P:phosphatidylinositol phosphate biosynthetic process"/>
    <property type="evidence" value="ECO:0007669"/>
    <property type="project" value="TreeGrafter"/>
</dbReference>
<evidence type="ECO:0000259" key="2">
    <source>
        <dbReference type="PROSITE" id="PS51455"/>
    </source>
</evidence>
<dbReference type="SMART" id="SM00330">
    <property type="entry name" value="PIPKc"/>
    <property type="match status" value="1"/>
</dbReference>
<dbReference type="Gene3D" id="3.30.800.10">
    <property type="entry name" value="Phosphatidylinositol Phosphate Kinase II Beta"/>
    <property type="match status" value="1"/>
</dbReference>
<keyword evidence="1" id="KW-0418">Kinase</keyword>
<dbReference type="Proteomes" id="UP000887116">
    <property type="component" value="Unassembled WGS sequence"/>
</dbReference>
<dbReference type="PANTHER" id="PTHR23086:SF46">
    <property type="entry name" value="PHOSPHATIDYLINOSITOL 4-PHOSPHATE 5-KINASE-LIKE PROTEIN 1"/>
    <property type="match status" value="1"/>
</dbReference>
<keyword evidence="4" id="KW-1185">Reference proteome</keyword>
<dbReference type="OrthoDB" id="70770at2759"/>
<keyword evidence="1" id="KW-0808">Transferase</keyword>
<dbReference type="Pfam" id="PF01504">
    <property type="entry name" value="PIP5K"/>
    <property type="match status" value="1"/>
</dbReference>